<reference evidence="1" key="1">
    <citation type="submission" date="2024-03" db="EMBL/GenBank/DDBJ databases">
        <title>WGS assembly of Saponaria officinalis var. Norfolk2.</title>
        <authorList>
            <person name="Jenkins J."/>
            <person name="Shu S."/>
            <person name="Grimwood J."/>
            <person name="Barry K."/>
            <person name="Goodstein D."/>
            <person name="Schmutz J."/>
            <person name="Leebens-Mack J."/>
            <person name="Osbourn A."/>
        </authorList>
    </citation>
    <scope>NUCLEOTIDE SEQUENCE [LARGE SCALE GENOMIC DNA]</scope>
    <source>
        <strain evidence="1">JIC</strain>
    </source>
</reference>
<organism evidence="1 2">
    <name type="scientific">Saponaria officinalis</name>
    <name type="common">Common soapwort</name>
    <name type="synonym">Lychnis saponaria</name>
    <dbReference type="NCBI Taxonomy" id="3572"/>
    <lineage>
        <taxon>Eukaryota</taxon>
        <taxon>Viridiplantae</taxon>
        <taxon>Streptophyta</taxon>
        <taxon>Embryophyta</taxon>
        <taxon>Tracheophyta</taxon>
        <taxon>Spermatophyta</taxon>
        <taxon>Magnoliopsida</taxon>
        <taxon>eudicotyledons</taxon>
        <taxon>Gunneridae</taxon>
        <taxon>Pentapetalae</taxon>
        <taxon>Caryophyllales</taxon>
        <taxon>Caryophyllaceae</taxon>
        <taxon>Caryophylleae</taxon>
        <taxon>Saponaria</taxon>
    </lineage>
</organism>
<sequence>MLLSESSSLRILHVDANRSPPTYLPIQVDMFPCNLVELGFWYCKFKEDPMPVLEKLPKLRNLQLRICYKGKKISCSKNAFPELTFLVLDGLFSLQAWDVEDGGFPKLQKMEIYNCPLKKIPAVLPPKILIGCSNNLRQMVEDFRQRGKA</sequence>
<keyword evidence="2" id="KW-1185">Reference proteome</keyword>
<gene>
    <name evidence="1" type="ORF">RND81_08G084600</name>
</gene>
<comment type="caution">
    <text evidence="1">The sequence shown here is derived from an EMBL/GenBank/DDBJ whole genome shotgun (WGS) entry which is preliminary data.</text>
</comment>
<dbReference type="InterPro" id="IPR032675">
    <property type="entry name" value="LRR_dom_sf"/>
</dbReference>
<dbReference type="PANTHER" id="PTHR15140:SF6">
    <property type="entry name" value="TUBULIN-SPECIFIC CHAPERONE COFACTOR E-LIKE PROTEIN"/>
    <property type="match status" value="1"/>
</dbReference>
<dbReference type="Proteomes" id="UP001443914">
    <property type="component" value="Unassembled WGS sequence"/>
</dbReference>
<dbReference type="AlphaFoldDB" id="A0AAW1J558"/>
<evidence type="ECO:0000313" key="2">
    <source>
        <dbReference type="Proteomes" id="UP001443914"/>
    </source>
</evidence>
<dbReference type="SUPFAM" id="SSF52058">
    <property type="entry name" value="L domain-like"/>
    <property type="match status" value="1"/>
</dbReference>
<dbReference type="Gene3D" id="3.80.10.10">
    <property type="entry name" value="Ribonuclease Inhibitor"/>
    <property type="match status" value="1"/>
</dbReference>
<dbReference type="PANTHER" id="PTHR15140">
    <property type="entry name" value="TUBULIN-SPECIFIC CHAPERONE E"/>
    <property type="match status" value="1"/>
</dbReference>
<dbReference type="EMBL" id="JBDFQZ010000008">
    <property type="protein sequence ID" value="KAK9698142.1"/>
    <property type="molecule type" value="Genomic_DNA"/>
</dbReference>
<proteinExistence type="predicted"/>
<name>A0AAW1J558_SAPOF</name>
<evidence type="ECO:0000313" key="1">
    <source>
        <dbReference type="EMBL" id="KAK9698142.1"/>
    </source>
</evidence>
<accession>A0AAW1J558</accession>
<protein>
    <submittedName>
        <fullName evidence="1">Uncharacterized protein</fullName>
    </submittedName>
</protein>